<comment type="caution">
    <text evidence="4">The sequence shown here is derived from an EMBL/GenBank/DDBJ whole genome shotgun (WGS) entry which is preliminary data.</text>
</comment>
<dbReference type="NCBIfam" id="TIGR00254">
    <property type="entry name" value="GGDEF"/>
    <property type="match status" value="1"/>
</dbReference>
<dbReference type="Proteomes" id="UP000051913">
    <property type="component" value="Unassembled WGS sequence"/>
</dbReference>
<proteinExistence type="predicted"/>
<dbReference type="GO" id="GO:0043709">
    <property type="term" value="P:cell adhesion involved in single-species biofilm formation"/>
    <property type="evidence" value="ECO:0007669"/>
    <property type="project" value="TreeGrafter"/>
</dbReference>
<dbReference type="OrthoDB" id="9812260at2"/>
<dbReference type="InterPro" id="IPR029787">
    <property type="entry name" value="Nucleotide_cyclase"/>
</dbReference>
<gene>
    <name evidence="4" type="ORF">CP49_39970</name>
</gene>
<dbReference type="STRING" id="1518501.CQ10_01300"/>
<evidence type="ECO:0000256" key="1">
    <source>
        <dbReference type="ARBA" id="ARBA00012528"/>
    </source>
</evidence>
<evidence type="ECO:0000313" key="4">
    <source>
        <dbReference type="EMBL" id="KRR11336.1"/>
    </source>
</evidence>
<dbReference type="RefSeq" id="WP_057849695.1">
    <property type="nucleotide sequence ID" value="NZ_LLXX01000041.1"/>
</dbReference>
<dbReference type="Pfam" id="PF00990">
    <property type="entry name" value="GGDEF"/>
    <property type="match status" value="1"/>
</dbReference>
<dbReference type="EC" id="2.7.7.65" evidence="1"/>
<dbReference type="EMBL" id="LLXX01000041">
    <property type="protein sequence ID" value="KRR11336.1"/>
    <property type="molecule type" value="Genomic_DNA"/>
</dbReference>
<dbReference type="PANTHER" id="PTHR45138:SF2">
    <property type="entry name" value="DIGUANYLATE CYCLASE VDCA"/>
    <property type="match status" value="1"/>
</dbReference>
<dbReference type="PROSITE" id="PS50887">
    <property type="entry name" value="GGDEF"/>
    <property type="match status" value="1"/>
</dbReference>
<dbReference type="AlphaFoldDB" id="A0A0R3LTF2"/>
<dbReference type="Gene3D" id="3.30.70.270">
    <property type="match status" value="1"/>
</dbReference>
<dbReference type="SUPFAM" id="SSF55073">
    <property type="entry name" value="Nucleotide cyclase"/>
    <property type="match status" value="1"/>
</dbReference>
<keyword evidence="5" id="KW-1185">Reference proteome</keyword>
<dbReference type="InterPro" id="IPR043128">
    <property type="entry name" value="Rev_trsase/Diguanyl_cyclase"/>
</dbReference>
<dbReference type="PANTHER" id="PTHR45138">
    <property type="entry name" value="REGULATORY COMPONENTS OF SENSORY TRANSDUCTION SYSTEM"/>
    <property type="match status" value="1"/>
</dbReference>
<evidence type="ECO:0000256" key="2">
    <source>
        <dbReference type="SAM" id="Coils"/>
    </source>
</evidence>
<sequence>MSQQSVPATPTNFAVWFEYALGGSLALRKTIDILIAGKRKFDAATNHQLYVTYVAQAGTDPFGDLPDQLSGLIETAQQFLNTAVTDNRSHIEALGEVSSEAAGTGDPRTIIAKLVDELSKATARAAKLEANFAATSEELDSIRDSLKAAEQRSNTDALTGLANRHSMDEFLRLAQIAAMEKDEPLSVFLIDIDHFKKFNDDYGHQVGDQVLRLVAKVLQEGVREVDLAARYGGEELIAVLPGADLEDCTSVAERIRRRIAEAKLTRRATGKEIGSITVSIGVAQFRLAESADAMIERCDRGLYQAKRLGRNRTVTETELEPEAGAA</sequence>
<dbReference type="InterPro" id="IPR050469">
    <property type="entry name" value="Diguanylate_Cyclase"/>
</dbReference>
<feature type="domain" description="GGDEF" evidence="3">
    <location>
        <begin position="183"/>
        <end position="318"/>
    </location>
</feature>
<evidence type="ECO:0000259" key="3">
    <source>
        <dbReference type="PROSITE" id="PS50887"/>
    </source>
</evidence>
<organism evidence="4 5">
    <name type="scientific">Bradyrhizobium valentinum</name>
    <dbReference type="NCBI Taxonomy" id="1518501"/>
    <lineage>
        <taxon>Bacteria</taxon>
        <taxon>Pseudomonadati</taxon>
        <taxon>Pseudomonadota</taxon>
        <taxon>Alphaproteobacteria</taxon>
        <taxon>Hyphomicrobiales</taxon>
        <taxon>Nitrobacteraceae</taxon>
        <taxon>Bradyrhizobium</taxon>
    </lineage>
</organism>
<dbReference type="CDD" id="cd01949">
    <property type="entry name" value="GGDEF"/>
    <property type="match status" value="1"/>
</dbReference>
<dbReference type="SMART" id="SM00267">
    <property type="entry name" value="GGDEF"/>
    <property type="match status" value="1"/>
</dbReference>
<keyword evidence="2" id="KW-0175">Coiled coil</keyword>
<dbReference type="InterPro" id="IPR000160">
    <property type="entry name" value="GGDEF_dom"/>
</dbReference>
<dbReference type="GO" id="GO:0005886">
    <property type="term" value="C:plasma membrane"/>
    <property type="evidence" value="ECO:0007669"/>
    <property type="project" value="TreeGrafter"/>
</dbReference>
<reference evidence="4 5" key="1">
    <citation type="submission" date="2014-03" db="EMBL/GenBank/DDBJ databases">
        <title>Bradyrhizobium valentinum sp. nov., isolated from effective nodules of Lupinus mariae-josephae, a lupine endemic of basic-lime soils in Eastern Spain.</title>
        <authorList>
            <person name="Duran D."/>
            <person name="Rey L."/>
            <person name="Navarro A."/>
            <person name="Busquets A."/>
            <person name="Imperial J."/>
            <person name="Ruiz-Argueso T."/>
        </authorList>
    </citation>
    <scope>NUCLEOTIDE SEQUENCE [LARGE SCALE GENOMIC DNA]</scope>
    <source>
        <strain evidence="4 5">LmjM3</strain>
    </source>
</reference>
<dbReference type="GO" id="GO:1902201">
    <property type="term" value="P:negative regulation of bacterial-type flagellum-dependent cell motility"/>
    <property type="evidence" value="ECO:0007669"/>
    <property type="project" value="TreeGrafter"/>
</dbReference>
<accession>A0A0R3LTF2</accession>
<protein>
    <recommendedName>
        <fullName evidence="1">diguanylate cyclase</fullName>
        <ecNumber evidence="1">2.7.7.65</ecNumber>
    </recommendedName>
</protein>
<dbReference type="GO" id="GO:0052621">
    <property type="term" value="F:diguanylate cyclase activity"/>
    <property type="evidence" value="ECO:0007669"/>
    <property type="project" value="UniProtKB-EC"/>
</dbReference>
<evidence type="ECO:0000313" key="5">
    <source>
        <dbReference type="Proteomes" id="UP000051913"/>
    </source>
</evidence>
<feature type="coiled-coil region" evidence="2">
    <location>
        <begin position="111"/>
        <end position="152"/>
    </location>
</feature>
<dbReference type="FunFam" id="3.30.70.270:FF:000001">
    <property type="entry name" value="Diguanylate cyclase domain protein"/>
    <property type="match status" value="1"/>
</dbReference>
<name>A0A0R3LTF2_9BRAD</name>